<protein>
    <submittedName>
        <fullName evidence="1">Uncharacterized protein</fullName>
    </submittedName>
</protein>
<comment type="caution">
    <text evidence="1">The sequence shown here is derived from an EMBL/GenBank/DDBJ whole genome shotgun (WGS) entry which is preliminary data.</text>
</comment>
<sequence>MEQYAGVLRFDGEKDTFDTRIEKLRDNTKYEITDLTVHLSASGLQGYDKIEGYIVAGNIQSVRFYFTRKTKSYLDLKLEGANSEYQRNGINGLRPFRYNGSTLYGRLYITYECTAKLKETAVPTISNLKIEATTFRQPIKVTWESERQEKYIVNAKLDDKVIYTAQGNTENTHTIPANIIKEKDRIQIEVQVLYSDNGNINENAWAKDHTNLTIKDDNPKIKEIETTTLNIDSSRKIKWKSDDQDTYKLELNGATYTGLKDKECLISTEHLVWGQNNARLTLSNTINGVTASVYQDFTFAVTADNPTITALDPNNIDVNIDKPVVITWNTVPAQNQFALKANETTYTGTTIMGVTVPVGVFHTNANTISVTATRHILGQTLTGSKTVTFNGYGKPNAPKFDEKTLYNTSLPVFHWTSTEQTAYQVQVVEESNIVIDSGEVVSTDRFYKVSQALKNNTKYVVKARIRSKFGLWSDYAQKEITTSFDVIAPANITLFEDTDGGIIINTTNQDNLKFAKSEVWRKDDFSDWKRIGYNLPLVSSFKDNTIASGIKYYYKAITFTQSGGASESEIKTYSINIDKSFFVDIESNKSIYLGYSFSETQDIKIKRIQDRKTVLYQGKSAPDIEIGESDYKQISVNLAFKTYQEFKAFEYFIDKSKVLMFKDKIGRKIYCCVSSWGDEESNTFGFVGITLNLIEVNFIEKDIFDGGRKLRLIKLDEGWKLDTGLTVDMAIYE</sequence>
<dbReference type="HOGENOM" id="CLU_373332_0_0_9"/>
<dbReference type="Proteomes" id="UP000003379">
    <property type="component" value="Unassembled WGS sequence"/>
</dbReference>
<name>G9XA43_9FIRM</name>
<accession>G9XA43</accession>
<evidence type="ECO:0000313" key="2">
    <source>
        <dbReference type="Proteomes" id="UP000003379"/>
    </source>
</evidence>
<organism evidence="1 2">
    <name type="scientific">Peptoanaerobacter stomatis</name>
    <dbReference type="NCBI Taxonomy" id="796937"/>
    <lineage>
        <taxon>Bacteria</taxon>
        <taxon>Bacillati</taxon>
        <taxon>Bacillota</taxon>
        <taxon>Clostridia</taxon>
        <taxon>Peptostreptococcales</taxon>
        <taxon>Filifactoraceae</taxon>
        <taxon>Peptoanaerobacter</taxon>
    </lineage>
</organism>
<dbReference type="RefSeq" id="WP_009528434.1">
    <property type="nucleotide sequence ID" value="NZ_JH414596.1"/>
</dbReference>
<dbReference type="EMBL" id="AFZG01000001">
    <property type="protein sequence ID" value="EHL20289.1"/>
    <property type="molecule type" value="Genomic_DNA"/>
</dbReference>
<dbReference type="Gene3D" id="2.60.40.10">
    <property type="entry name" value="Immunoglobulins"/>
    <property type="match status" value="1"/>
</dbReference>
<dbReference type="AlphaFoldDB" id="G9XA43"/>
<proteinExistence type="predicted"/>
<dbReference type="InterPro" id="IPR013783">
    <property type="entry name" value="Ig-like_fold"/>
</dbReference>
<evidence type="ECO:0000313" key="1">
    <source>
        <dbReference type="EMBL" id="EHL20289.1"/>
    </source>
</evidence>
<gene>
    <name evidence="1" type="ORF">HMPREF9628_00134</name>
</gene>
<reference evidence="1 2" key="1">
    <citation type="submission" date="2011-08" db="EMBL/GenBank/DDBJ databases">
        <title>The Genome Sequence of Eubacteriaceae bacterium CM5.</title>
        <authorList>
            <consortium name="The Broad Institute Genome Sequencing Platform"/>
            <person name="Earl A."/>
            <person name="Ward D."/>
            <person name="Feldgarden M."/>
            <person name="Gevers D."/>
            <person name="Sizova M."/>
            <person name="Hazen A."/>
            <person name="Epstein S."/>
            <person name="Young S.K."/>
            <person name="Zeng Q."/>
            <person name="Gargeya S."/>
            <person name="Fitzgerald M."/>
            <person name="Haas B."/>
            <person name="Abouelleil A."/>
            <person name="Alvarado L."/>
            <person name="Arachchi H.M."/>
            <person name="Berlin A."/>
            <person name="Brown A."/>
            <person name="Chapman S.B."/>
            <person name="Chen Z."/>
            <person name="Dunbar C."/>
            <person name="Freedman E."/>
            <person name="Gearin G."/>
            <person name="Gellesch M."/>
            <person name="Goldberg J."/>
            <person name="Griggs A."/>
            <person name="Gujja S."/>
            <person name="Heiman D."/>
            <person name="Howarth C."/>
            <person name="Larson L."/>
            <person name="Lui A."/>
            <person name="MacDonald P.J.P."/>
            <person name="Montmayeur A."/>
            <person name="Murphy C."/>
            <person name="Neiman D."/>
            <person name="Pearson M."/>
            <person name="Priest M."/>
            <person name="Roberts A."/>
            <person name="Saif S."/>
            <person name="Shea T."/>
            <person name="Shenoy N."/>
            <person name="Sisk P."/>
            <person name="Stolte C."/>
            <person name="Sykes S."/>
            <person name="Wortman J."/>
            <person name="Nusbaum C."/>
            <person name="Birren B."/>
        </authorList>
    </citation>
    <scope>NUCLEOTIDE SEQUENCE [LARGE SCALE GENOMIC DNA]</scope>
    <source>
        <strain evidence="1 2">CM5</strain>
    </source>
</reference>